<dbReference type="RefSeq" id="WP_119762038.1">
    <property type="nucleotide sequence ID" value="NZ_QYUM01000003.1"/>
</dbReference>
<evidence type="ECO:0000313" key="6">
    <source>
        <dbReference type="EMBL" id="RJF90663.1"/>
    </source>
</evidence>
<accession>A0A418WKV8</accession>
<evidence type="ECO:0000256" key="3">
    <source>
        <dbReference type="ARBA" id="ARBA00023125"/>
    </source>
</evidence>
<keyword evidence="7" id="KW-1185">Reference proteome</keyword>
<dbReference type="InterPro" id="IPR000847">
    <property type="entry name" value="LysR_HTH_N"/>
</dbReference>
<dbReference type="InterPro" id="IPR005119">
    <property type="entry name" value="LysR_subst-bd"/>
</dbReference>
<proteinExistence type="inferred from homology"/>
<dbReference type="EMBL" id="QYUM01000003">
    <property type="protein sequence ID" value="RJF90663.1"/>
    <property type="molecule type" value="Genomic_DNA"/>
</dbReference>
<dbReference type="GO" id="GO:0043565">
    <property type="term" value="F:sequence-specific DNA binding"/>
    <property type="evidence" value="ECO:0007669"/>
    <property type="project" value="TreeGrafter"/>
</dbReference>
<evidence type="ECO:0000256" key="1">
    <source>
        <dbReference type="ARBA" id="ARBA00009437"/>
    </source>
</evidence>
<dbReference type="SUPFAM" id="SSF46785">
    <property type="entry name" value="Winged helix' DNA-binding domain"/>
    <property type="match status" value="1"/>
</dbReference>
<gene>
    <name evidence="6" type="ORF">D3876_10640</name>
</gene>
<sequence>MDRLQALEALVAVADHGGFAAGARAIRMSPPAMTRIIAALEAHLGVALFHRSTRAVTLTEEGAAFLASSRRVLDDLRTAELAAMGGQDAPQGMLIVTAPVAFGQRHVVPVTNALLSAHPRLAIRLLLIDRNVRIVEEGIDVAVRIGPLADSSLVARKIGEVARVAVASAGYLAEHGAPADPQELKRHALIGVTAVNPATEWRFGAKGEVGVAIRPRLLVNTNDAAIQAAEAGIGIAYQLSYQVDEAIAAGRLAPVLTEYWRGPIPVHLVFGASRAGTPAVRAFADAMQARAVEVLHNAQTRSS</sequence>
<evidence type="ECO:0000259" key="5">
    <source>
        <dbReference type="PROSITE" id="PS50931"/>
    </source>
</evidence>
<dbReference type="FunFam" id="1.10.10.10:FF:000001">
    <property type="entry name" value="LysR family transcriptional regulator"/>
    <property type="match status" value="1"/>
</dbReference>
<keyword evidence="3" id="KW-0238">DNA-binding</keyword>
<keyword evidence="2" id="KW-0805">Transcription regulation</keyword>
<dbReference type="Gene3D" id="1.10.10.10">
    <property type="entry name" value="Winged helix-like DNA-binding domain superfamily/Winged helix DNA-binding domain"/>
    <property type="match status" value="1"/>
</dbReference>
<dbReference type="GO" id="GO:0003700">
    <property type="term" value="F:DNA-binding transcription factor activity"/>
    <property type="evidence" value="ECO:0007669"/>
    <property type="project" value="InterPro"/>
</dbReference>
<comment type="caution">
    <text evidence="6">The sequence shown here is derived from an EMBL/GenBank/DDBJ whole genome shotgun (WGS) entry which is preliminary data.</text>
</comment>
<dbReference type="Pfam" id="PF03466">
    <property type="entry name" value="LysR_substrate"/>
    <property type="match status" value="1"/>
</dbReference>
<dbReference type="SUPFAM" id="SSF53850">
    <property type="entry name" value="Periplasmic binding protein-like II"/>
    <property type="match status" value="1"/>
</dbReference>
<dbReference type="AlphaFoldDB" id="A0A418WKV8"/>
<name>A0A418WKV8_9SPHN</name>
<dbReference type="Gene3D" id="3.40.190.290">
    <property type="match status" value="1"/>
</dbReference>
<feature type="domain" description="HTH lysR-type" evidence="5">
    <location>
        <begin position="1"/>
        <end position="59"/>
    </location>
</feature>
<comment type="similarity">
    <text evidence="1">Belongs to the LysR transcriptional regulatory family.</text>
</comment>
<organism evidence="6 7">
    <name type="scientific">Sphingomonas cavernae</name>
    <dbReference type="NCBI Taxonomy" id="2320861"/>
    <lineage>
        <taxon>Bacteria</taxon>
        <taxon>Pseudomonadati</taxon>
        <taxon>Pseudomonadota</taxon>
        <taxon>Alphaproteobacteria</taxon>
        <taxon>Sphingomonadales</taxon>
        <taxon>Sphingomonadaceae</taxon>
        <taxon>Sphingomonas</taxon>
    </lineage>
</organism>
<dbReference type="InterPro" id="IPR036388">
    <property type="entry name" value="WH-like_DNA-bd_sf"/>
</dbReference>
<reference evidence="6 7" key="1">
    <citation type="submission" date="2018-09" db="EMBL/GenBank/DDBJ databases">
        <authorList>
            <person name="Zhu H."/>
        </authorList>
    </citation>
    <scope>NUCLEOTIDE SEQUENCE [LARGE SCALE GENOMIC DNA]</scope>
    <source>
        <strain evidence="6 7">K2R01-6</strain>
    </source>
</reference>
<dbReference type="OrthoDB" id="9786526at2"/>
<evidence type="ECO:0000313" key="7">
    <source>
        <dbReference type="Proteomes" id="UP000286100"/>
    </source>
</evidence>
<keyword evidence="4" id="KW-0804">Transcription</keyword>
<evidence type="ECO:0000256" key="4">
    <source>
        <dbReference type="ARBA" id="ARBA00023163"/>
    </source>
</evidence>
<dbReference type="GO" id="GO:0006351">
    <property type="term" value="P:DNA-templated transcription"/>
    <property type="evidence" value="ECO:0007669"/>
    <property type="project" value="TreeGrafter"/>
</dbReference>
<evidence type="ECO:0000256" key="2">
    <source>
        <dbReference type="ARBA" id="ARBA00023015"/>
    </source>
</evidence>
<dbReference type="Pfam" id="PF00126">
    <property type="entry name" value="HTH_1"/>
    <property type="match status" value="1"/>
</dbReference>
<dbReference type="PROSITE" id="PS50931">
    <property type="entry name" value="HTH_LYSR"/>
    <property type="match status" value="1"/>
</dbReference>
<dbReference type="Proteomes" id="UP000286100">
    <property type="component" value="Unassembled WGS sequence"/>
</dbReference>
<dbReference type="PANTHER" id="PTHR30537:SF5">
    <property type="entry name" value="HTH-TYPE TRANSCRIPTIONAL ACTIVATOR TTDR-RELATED"/>
    <property type="match status" value="1"/>
</dbReference>
<protein>
    <submittedName>
        <fullName evidence="6">LysR family transcriptional regulator</fullName>
    </submittedName>
</protein>
<dbReference type="InterPro" id="IPR058163">
    <property type="entry name" value="LysR-type_TF_proteobact-type"/>
</dbReference>
<dbReference type="InterPro" id="IPR036390">
    <property type="entry name" value="WH_DNA-bd_sf"/>
</dbReference>
<dbReference type="PANTHER" id="PTHR30537">
    <property type="entry name" value="HTH-TYPE TRANSCRIPTIONAL REGULATOR"/>
    <property type="match status" value="1"/>
</dbReference>
<dbReference type="CDD" id="cd08471">
    <property type="entry name" value="PBP2_CrgA_like_2"/>
    <property type="match status" value="1"/>
</dbReference>